<feature type="transmembrane region" description="Helical" evidence="6">
    <location>
        <begin position="294"/>
        <end position="311"/>
    </location>
</feature>
<sequence length="411" mass="45033">MPNNSQNNITALNFAFLWFGAAVSIAEIMTGGLLAPLGFQTGIGAIIAGHLMGTTILVLGGIIGTEERIPALASTRISFGTYGSYLFSGLNVLQLLGWTAVMIMAGARSVNQITKTLWSFDHIALWSVVIGLLICLWIWTGKEGWKKWNLTAVFALFILTILLSLVVFQDDGIFTKRPAGSMTLGTAIELNVIMPLSWLPLIADYTRFARHKRDGAWGSWLGYFTGSCWMYIIGLGTAIAAENSDITAMMLVANLGFVALGIVILSTVTTTFLDAYSAGVTFLNFFPKLPEKTVALVMGGLGTILALLVNMEQYENFLYAIGSVFAPLFAIVLTDYFILKNKKADPQLMINWNALLVWILGIVLYYQFIKFDLILGATAPVMACTGGIYLLTWRCTKTWKCLKVSQKTYAQ</sequence>
<feature type="transmembrane region" description="Helical" evidence="6">
    <location>
        <begin position="180"/>
        <end position="199"/>
    </location>
</feature>
<evidence type="ECO:0000256" key="5">
    <source>
        <dbReference type="ARBA" id="ARBA00023136"/>
    </source>
</evidence>
<dbReference type="EMBL" id="CP017634">
    <property type="protein sequence ID" value="ATW26061.1"/>
    <property type="molecule type" value="Genomic_DNA"/>
</dbReference>
<name>A0A3G1KUE1_FORW1</name>
<dbReference type="InterPro" id="IPR001248">
    <property type="entry name" value="Pur-cyt_permease"/>
</dbReference>
<keyword evidence="5 6" id="KW-0472">Membrane</keyword>
<evidence type="ECO:0000256" key="4">
    <source>
        <dbReference type="ARBA" id="ARBA00022989"/>
    </source>
</evidence>
<feature type="transmembrane region" description="Helical" evidence="6">
    <location>
        <begin position="12"/>
        <end position="37"/>
    </location>
</feature>
<dbReference type="PANTHER" id="PTHR30569:SF0">
    <property type="entry name" value="CYTOSINE PERMEASE"/>
    <property type="match status" value="1"/>
</dbReference>
<dbReference type="KEGG" id="fwa:DCMF_15910"/>
<feature type="transmembrane region" description="Helical" evidence="6">
    <location>
        <begin position="350"/>
        <end position="368"/>
    </location>
</feature>
<dbReference type="InterPro" id="IPR012732">
    <property type="entry name" value="Thia_CytX"/>
</dbReference>
<dbReference type="PANTHER" id="PTHR30569">
    <property type="entry name" value="CYTOSINE TRANSPORTER CODB"/>
    <property type="match status" value="1"/>
</dbReference>
<dbReference type="GO" id="GO:0015209">
    <property type="term" value="F:cytosine transmembrane transporter activity"/>
    <property type="evidence" value="ECO:0007669"/>
    <property type="project" value="InterPro"/>
</dbReference>
<dbReference type="Gene3D" id="1.10.4160.10">
    <property type="entry name" value="Hydantoin permease"/>
    <property type="match status" value="1"/>
</dbReference>
<keyword evidence="3 6" id="KW-0812">Transmembrane</keyword>
<feature type="transmembrane region" description="Helical" evidence="6">
    <location>
        <begin position="220"/>
        <end position="240"/>
    </location>
</feature>
<organism evidence="7 8">
    <name type="scientific">Formimonas warabiya</name>
    <dbReference type="NCBI Taxonomy" id="1761012"/>
    <lineage>
        <taxon>Bacteria</taxon>
        <taxon>Bacillati</taxon>
        <taxon>Bacillota</taxon>
        <taxon>Clostridia</taxon>
        <taxon>Eubacteriales</taxon>
        <taxon>Peptococcaceae</taxon>
        <taxon>Candidatus Formimonas</taxon>
    </lineage>
</organism>
<protein>
    <submittedName>
        <fullName evidence="7">Cytosine permease</fullName>
    </submittedName>
</protein>
<feature type="transmembrane region" description="Helical" evidence="6">
    <location>
        <begin position="374"/>
        <end position="393"/>
    </location>
</feature>
<keyword evidence="8" id="KW-1185">Reference proteome</keyword>
<evidence type="ECO:0000313" key="8">
    <source>
        <dbReference type="Proteomes" id="UP000323521"/>
    </source>
</evidence>
<evidence type="ECO:0000256" key="6">
    <source>
        <dbReference type="SAM" id="Phobius"/>
    </source>
</evidence>
<gene>
    <name evidence="7" type="ORF">DCMF_15910</name>
</gene>
<dbReference type="CDD" id="cd11484">
    <property type="entry name" value="SLC-NCS1sbd_CobB-like"/>
    <property type="match status" value="1"/>
</dbReference>
<accession>A0A3G1KUE1</accession>
<feature type="transmembrane region" description="Helical" evidence="6">
    <location>
        <begin position="148"/>
        <end position="168"/>
    </location>
</feature>
<comment type="similarity">
    <text evidence="2">Belongs to the purine-cytosine permease (2.A.39) family.</text>
</comment>
<dbReference type="InterPro" id="IPR030191">
    <property type="entry name" value="CodB"/>
</dbReference>
<dbReference type="GO" id="GO:0005886">
    <property type="term" value="C:plasma membrane"/>
    <property type="evidence" value="ECO:0007669"/>
    <property type="project" value="TreeGrafter"/>
</dbReference>
<dbReference type="Pfam" id="PF02133">
    <property type="entry name" value="Transp_cyt_pur"/>
    <property type="match status" value="1"/>
</dbReference>
<dbReference type="NCBIfam" id="TIGR02358">
    <property type="entry name" value="thia_cytX"/>
    <property type="match status" value="1"/>
</dbReference>
<evidence type="ECO:0000256" key="2">
    <source>
        <dbReference type="ARBA" id="ARBA00008974"/>
    </source>
</evidence>
<feature type="transmembrane region" description="Helical" evidence="6">
    <location>
        <begin position="43"/>
        <end position="64"/>
    </location>
</feature>
<dbReference type="OrthoDB" id="9780088at2"/>
<feature type="transmembrane region" description="Helical" evidence="6">
    <location>
        <begin position="123"/>
        <end position="141"/>
    </location>
</feature>
<dbReference type="Proteomes" id="UP000323521">
    <property type="component" value="Chromosome"/>
</dbReference>
<comment type="subcellular location">
    <subcellularLocation>
        <location evidence="1">Membrane</location>
        <topology evidence="1">Multi-pass membrane protein</topology>
    </subcellularLocation>
</comment>
<feature type="transmembrane region" description="Helical" evidence="6">
    <location>
        <begin position="317"/>
        <end position="338"/>
    </location>
</feature>
<evidence type="ECO:0000256" key="1">
    <source>
        <dbReference type="ARBA" id="ARBA00004141"/>
    </source>
</evidence>
<feature type="transmembrane region" description="Helical" evidence="6">
    <location>
        <begin position="246"/>
        <end position="273"/>
    </location>
</feature>
<evidence type="ECO:0000256" key="3">
    <source>
        <dbReference type="ARBA" id="ARBA00022692"/>
    </source>
</evidence>
<proteinExistence type="inferred from homology"/>
<reference evidence="7 8" key="1">
    <citation type="submission" date="2016-10" db="EMBL/GenBank/DDBJ databases">
        <title>Complete Genome Sequence of Peptococcaceae strain DCMF.</title>
        <authorList>
            <person name="Edwards R.J."/>
            <person name="Holland S.I."/>
            <person name="Deshpande N.P."/>
            <person name="Wong Y.K."/>
            <person name="Ertan H."/>
            <person name="Manefield M."/>
            <person name="Russell T.L."/>
            <person name="Lee M.J."/>
        </authorList>
    </citation>
    <scope>NUCLEOTIDE SEQUENCE [LARGE SCALE GENOMIC DNA]</scope>
    <source>
        <strain evidence="7 8">DCMF</strain>
    </source>
</reference>
<dbReference type="RefSeq" id="WP_148135335.1">
    <property type="nucleotide sequence ID" value="NZ_CP017634.1"/>
</dbReference>
<dbReference type="AlphaFoldDB" id="A0A3G1KUE1"/>
<evidence type="ECO:0000313" key="7">
    <source>
        <dbReference type="EMBL" id="ATW26061.1"/>
    </source>
</evidence>
<feature type="transmembrane region" description="Helical" evidence="6">
    <location>
        <begin position="85"/>
        <end position="103"/>
    </location>
</feature>
<keyword evidence="4 6" id="KW-1133">Transmembrane helix</keyword>